<dbReference type="Proteomes" id="UP000189705">
    <property type="component" value="Unplaced"/>
</dbReference>
<dbReference type="SUPFAM" id="SSF46966">
    <property type="entry name" value="Spectrin repeat"/>
    <property type="match status" value="1"/>
</dbReference>
<evidence type="ECO:0000313" key="2">
    <source>
        <dbReference type="RefSeq" id="XP_025070086.1"/>
    </source>
</evidence>
<dbReference type="RefSeq" id="XP_025070086.1">
    <property type="nucleotide sequence ID" value="XM_025214301.1"/>
</dbReference>
<proteinExistence type="predicted"/>
<dbReference type="InParanoid" id="A0A3Q0HDP1"/>
<keyword evidence="1" id="KW-1185">Reference proteome</keyword>
<name>A0A3Q0HDP1_ALLSI</name>
<dbReference type="GeneID" id="106722708"/>
<dbReference type="PANTHER" id="PTHR21640:SF1">
    <property type="entry name" value="NESPRIN-4"/>
    <property type="match status" value="1"/>
</dbReference>
<reference evidence="2" key="1">
    <citation type="submission" date="2025-08" db="UniProtKB">
        <authorList>
            <consortium name="RefSeq"/>
        </authorList>
    </citation>
    <scope>IDENTIFICATION</scope>
</reference>
<organism evidence="1 2">
    <name type="scientific">Alligator sinensis</name>
    <name type="common">Chinese alligator</name>
    <dbReference type="NCBI Taxonomy" id="38654"/>
    <lineage>
        <taxon>Eukaryota</taxon>
        <taxon>Metazoa</taxon>
        <taxon>Chordata</taxon>
        <taxon>Craniata</taxon>
        <taxon>Vertebrata</taxon>
        <taxon>Euteleostomi</taxon>
        <taxon>Archelosauria</taxon>
        <taxon>Archosauria</taxon>
        <taxon>Crocodylia</taxon>
        <taxon>Alligatoridae</taxon>
        <taxon>Alligatorinae</taxon>
        <taxon>Alligator</taxon>
    </lineage>
</organism>
<dbReference type="PANTHER" id="PTHR21640">
    <property type="match status" value="1"/>
</dbReference>
<protein>
    <submittedName>
        <fullName evidence="2">Nesprin-2-like</fullName>
    </submittedName>
</protein>
<dbReference type="KEGG" id="asn:106722708"/>
<accession>A0A3Q0HDP1</accession>
<gene>
    <name evidence="2" type="primary">LOC106722708</name>
</gene>
<evidence type="ECO:0000313" key="1">
    <source>
        <dbReference type="Proteomes" id="UP000189705"/>
    </source>
</evidence>
<dbReference type="GO" id="GO:0034993">
    <property type="term" value="C:meiotic nuclear membrane microtubule tethering complex"/>
    <property type="evidence" value="ECO:0007669"/>
    <property type="project" value="InterPro"/>
</dbReference>
<dbReference type="InterPro" id="IPR030268">
    <property type="entry name" value="SYNE4"/>
</dbReference>
<dbReference type="STRING" id="38654.A0A3Q0HDP1"/>
<dbReference type="AlphaFoldDB" id="A0A3Q0HDP1"/>
<sequence>MGKLRQAIVPIGGIELRPPASSFVSLLFFLPPQGLQLQIQDKLMHLESLNWLYRQLGQADEAGWQGRLRAAVQDSNQRWDDLQTRAAAVCKRLKYVVSQREEFEWEREAIQVWLMELDLRLTDVEHFSGGSSLEKMSQLQVPGCAGAGRPRVNTLRGTLRLMSRCCSEQAGALTGARGSCV</sequence>